<feature type="domain" description="Nudix hydrolase" evidence="2">
    <location>
        <begin position="3"/>
        <end position="143"/>
    </location>
</feature>
<dbReference type="InterPro" id="IPR000086">
    <property type="entry name" value="NUDIX_hydrolase_dom"/>
</dbReference>
<evidence type="ECO:0000313" key="3">
    <source>
        <dbReference type="EMBL" id="SKB04620.1"/>
    </source>
</evidence>
<evidence type="ECO:0000256" key="1">
    <source>
        <dbReference type="ARBA" id="ARBA00022801"/>
    </source>
</evidence>
<evidence type="ECO:0000313" key="4">
    <source>
        <dbReference type="Proteomes" id="UP000190042"/>
    </source>
</evidence>
<dbReference type="CDD" id="cd04663">
    <property type="entry name" value="NUDIX_Hydrolase"/>
    <property type="match status" value="1"/>
</dbReference>
<dbReference type="Gene3D" id="3.90.79.10">
    <property type="entry name" value="Nucleoside Triphosphate Pyrophosphohydrolase"/>
    <property type="match status" value="1"/>
</dbReference>
<organism evidence="3 4">
    <name type="scientific">Sporosarcina newyorkensis</name>
    <dbReference type="NCBI Taxonomy" id="759851"/>
    <lineage>
        <taxon>Bacteria</taxon>
        <taxon>Bacillati</taxon>
        <taxon>Bacillota</taxon>
        <taxon>Bacilli</taxon>
        <taxon>Bacillales</taxon>
        <taxon>Caryophanaceae</taxon>
        <taxon>Sporosarcina</taxon>
    </lineage>
</organism>
<protein>
    <submittedName>
        <fullName evidence="3">NUDIX domain-containing protein</fullName>
    </submittedName>
</protein>
<dbReference type="Proteomes" id="UP000190042">
    <property type="component" value="Unassembled WGS sequence"/>
</dbReference>
<dbReference type="EMBL" id="FUYJ01000008">
    <property type="protein sequence ID" value="SKB04620.1"/>
    <property type="molecule type" value="Genomic_DNA"/>
</dbReference>
<keyword evidence="4" id="KW-1185">Reference proteome</keyword>
<dbReference type="PROSITE" id="PS51462">
    <property type="entry name" value="NUDIX"/>
    <property type="match status" value="1"/>
</dbReference>
<accession>A0A1T4YSB4</accession>
<gene>
    <name evidence="3" type="ORF">SAMN04244570_3479</name>
</gene>
<dbReference type="RefSeq" id="WP_009498614.1">
    <property type="nucleotide sequence ID" value="NZ_FUYJ01000008.1"/>
</dbReference>
<dbReference type="GO" id="GO:0016787">
    <property type="term" value="F:hydrolase activity"/>
    <property type="evidence" value="ECO:0007669"/>
    <property type="project" value="UniProtKB-KW"/>
</dbReference>
<name>A0A1T4YSB4_9BACL</name>
<dbReference type="Pfam" id="PF00293">
    <property type="entry name" value="NUDIX"/>
    <property type="match status" value="1"/>
</dbReference>
<reference evidence="4" key="1">
    <citation type="submission" date="2017-02" db="EMBL/GenBank/DDBJ databases">
        <authorList>
            <person name="Varghese N."/>
            <person name="Submissions S."/>
        </authorList>
    </citation>
    <scope>NUCLEOTIDE SEQUENCE [LARGE SCALE GENOMIC DNA]</scope>
    <source>
        <strain evidence="4">DSM 23966</strain>
    </source>
</reference>
<sequence length="143" mass="16589">MKKVKRKVLAYITKGEGRHRKLLVYEQKDQPEAGLQVPGGTIERNELLLDALYREIEEESGILRDELVLEGKVKASKFFPEDKNVIYQRTIFHFSYLGEDKNEWEYRVEGEGKDAGLLFSYRWLPLNAVPKLAAKQGEAIEYI</sequence>
<evidence type="ECO:0000259" key="2">
    <source>
        <dbReference type="PROSITE" id="PS51462"/>
    </source>
</evidence>
<dbReference type="InterPro" id="IPR015797">
    <property type="entry name" value="NUDIX_hydrolase-like_dom_sf"/>
</dbReference>
<dbReference type="PROSITE" id="PS00893">
    <property type="entry name" value="NUDIX_BOX"/>
    <property type="match status" value="1"/>
</dbReference>
<dbReference type="InterPro" id="IPR020084">
    <property type="entry name" value="NUDIX_hydrolase_CS"/>
</dbReference>
<proteinExistence type="predicted"/>
<dbReference type="SUPFAM" id="SSF55811">
    <property type="entry name" value="Nudix"/>
    <property type="match status" value="1"/>
</dbReference>
<keyword evidence="1" id="KW-0378">Hydrolase</keyword>
<dbReference type="AlphaFoldDB" id="A0A1T4YSB4"/>